<evidence type="ECO:0000256" key="1">
    <source>
        <dbReference type="PROSITE-ProRule" id="PRU00023"/>
    </source>
</evidence>
<name>A0A8S3VBJ2_MYTED</name>
<dbReference type="InterPro" id="IPR002110">
    <property type="entry name" value="Ankyrin_rpt"/>
</dbReference>
<accession>A0A8S3VBJ2</accession>
<feature type="repeat" description="ANK" evidence="1">
    <location>
        <begin position="208"/>
        <end position="240"/>
    </location>
</feature>
<reference evidence="3" key="1">
    <citation type="submission" date="2021-03" db="EMBL/GenBank/DDBJ databases">
        <authorList>
            <person name="Bekaert M."/>
        </authorList>
    </citation>
    <scope>NUCLEOTIDE SEQUENCE</scope>
</reference>
<evidence type="ECO:0000313" key="4">
    <source>
        <dbReference type="Proteomes" id="UP000683360"/>
    </source>
</evidence>
<dbReference type="OrthoDB" id="539213at2759"/>
<proteinExistence type="predicted"/>
<keyword evidence="1" id="KW-0040">ANK repeat</keyword>
<dbReference type="SMART" id="SM00248">
    <property type="entry name" value="ANK"/>
    <property type="match status" value="6"/>
</dbReference>
<dbReference type="EMBL" id="CAJPWZ010003265">
    <property type="protein sequence ID" value="CAG2255349.1"/>
    <property type="molecule type" value="Genomic_DNA"/>
</dbReference>
<evidence type="ECO:0000313" key="3">
    <source>
        <dbReference type="EMBL" id="CAG2255349.1"/>
    </source>
</evidence>
<dbReference type="PANTHER" id="PTHR24184">
    <property type="entry name" value="SI:CH211-189E2.2"/>
    <property type="match status" value="1"/>
</dbReference>
<dbReference type="Gene3D" id="1.25.40.20">
    <property type="entry name" value="Ankyrin repeat-containing domain"/>
    <property type="match status" value="1"/>
</dbReference>
<dbReference type="SUPFAM" id="SSF48403">
    <property type="entry name" value="Ankyrin repeat"/>
    <property type="match status" value="1"/>
</dbReference>
<dbReference type="Pfam" id="PF13637">
    <property type="entry name" value="Ank_4"/>
    <property type="match status" value="1"/>
</dbReference>
<dbReference type="PANTHER" id="PTHR24184:SF6">
    <property type="entry name" value="ANKYRIN REPEAT AND SAM DOMAIN-CONTAINING PROTEIN 3"/>
    <property type="match status" value="1"/>
</dbReference>
<organism evidence="3 4">
    <name type="scientific">Mytilus edulis</name>
    <name type="common">Blue mussel</name>
    <dbReference type="NCBI Taxonomy" id="6550"/>
    <lineage>
        <taxon>Eukaryota</taxon>
        <taxon>Metazoa</taxon>
        <taxon>Spiralia</taxon>
        <taxon>Lophotrochozoa</taxon>
        <taxon>Mollusca</taxon>
        <taxon>Bivalvia</taxon>
        <taxon>Autobranchia</taxon>
        <taxon>Pteriomorphia</taxon>
        <taxon>Mytilida</taxon>
        <taxon>Mytiloidea</taxon>
        <taxon>Mytilidae</taxon>
        <taxon>Mytilinae</taxon>
        <taxon>Mytilus</taxon>
    </lineage>
</organism>
<dbReference type="Proteomes" id="UP000683360">
    <property type="component" value="Unassembled WGS sequence"/>
</dbReference>
<dbReference type="PROSITE" id="PS50297">
    <property type="entry name" value="ANK_REP_REGION"/>
    <property type="match status" value="4"/>
</dbReference>
<gene>
    <name evidence="3" type="ORF">MEDL_66749</name>
</gene>
<dbReference type="PRINTS" id="PR01415">
    <property type="entry name" value="ANKYRIN"/>
</dbReference>
<evidence type="ECO:0000256" key="2">
    <source>
        <dbReference type="SAM" id="MobiDB-lite"/>
    </source>
</evidence>
<feature type="region of interest" description="Disordered" evidence="2">
    <location>
        <begin position="272"/>
        <end position="312"/>
    </location>
</feature>
<feature type="repeat" description="ANK" evidence="1">
    <location>
        <begin position="108"/>
        <end position="140"/>
    </location>
</feature>
<dbReference type="InterPro" id="IPR036770">
    <property type="entry name" value="Ankyrin_rpt-contain_sf"/>
</dbReference>
<sequence length="369" mass="40883">MSTGTSVIVYLFPPTEDIPSRNKLPDKESCIVNKNDVTMTTADAQFEASDESSENELLERSLSVWHGWDVKDESSIPLDLHTASSIGHYDSVKSFISRKVDLDKKNRGGWTPLMYACYIGHDNIVNLLLEASVGVNEQNNKGQTPLMLAASCGNESVAYFVYQQGGDLEARDRKGWTALFHATYAGHQNVVKFLLEQGAHINAVEPIHGLTPFMEAAAEGHEKIVQLFLQHRAHINAKSFKNETARSLAMVYNHVAIVNLIDNAMRPGVSLRSEPGLDGDLSSSDDNLPERRRRQSKRSNNKGGPSIRDGPEAIARLIDRSRKPPTSTGVYCSIQDGPEAIARLIDRSRKPPTSTGGKYNYSILYTRWT</sequence>
<dbReference type="GO" id="GO:0005929">
    <property type="term" value="C:cilium"/>
    <property type="evidence" value="ECO:0007669"/>
    <property type="project" value="TreeGrafter"/>
</dbReference>
<dbReference type="AlphaFoldDB" id="A0A8S3VBJ2"/>
<feature type="repeat" description="ANK" evidence="1">
    <location>
        <begin position="141"/>
        <end position="173"/>
    </location>
</feature>
<feature type="repeat" description="ANK" evidence="1">
    <location>
        <begin position="174"/>
        <end position="206"/>
    </location>
</feature>
<dbReference type="Pfam" id="PF12796">
    <property type="entry name" value="Ank_2"/>
    <property type="match status" value="1"/>
</dbReference>
<dbReference type="PROSITE" id="PS50088">
    <property type="entry name" value="ANK_REPEAT"/>
    <property type="match status" value="4"/>
</dbReference>
<feature type="compositionally biased region" description="Low complexity" evidence="2">
    <location>
        <begin position="276"/>
        <end position="286"/>
    </location>
</feature>
<protein>
    <submittedName>
        <fullName evidence="3">Ankyrin repeat and SAM domain-containing protein 3</fullName>
    </submittedName>
</protein>
<keyword evidence="4" id="KW-1185">Reference proteome</keyword>
<feature type="compositionally biased region" description="Basic residues" evidence="2">
    <location>
        <begin position="291"/>
        <end position="300"/>
    </location>
</feature>
<comment type="caution">
    <text evidence="3">The sequence shown here is derived from an EMBL/GenBank/DDBJ whole genome shotgun (WGS) entry which is preliminary data.</text>
</comment>